<evidence type="ECO:0008006" key="3">
    <source>
        <dbReference type="Google" id="ProtNLM"/>
    </source>
</evidence>
<organism evidence="1 2">
    <name type="scientific">Haemaphysalis longicornis</name>
    <name type="common">Bush tick</name>
    <dbReference type="NCBI Taxonomy" id="44386"/>
    <lineage>
        <taxon>Eukaryota</taxon>
        <taxon>Metazoa</taxon>
        <taxon>Ecdysozoa</taxon>
        <taxon>Arthropoda</taxon>
        <taxon>Chelicerata</taxon>
        <taxon>Arachnida</taxon>
        <taxon>Acari</taxon>
        <taxon>Parasitiformes</taxon>
        <taxon>Ixodida</taxon>
        <taxon>Ixodoidea</taxon>
        <taxon>Ixodidae</taxon>
        <taxon>Haemaphysalinae</taxon>
        <taxon>Haemaphysalis</taxon>
    </lineage>
</organism>
<dbReference type="AlphaFoldDB" id="A0A9J6FC15"/>
<keyword evidence="2" id="KW-1185">Reference proteome</keyword>
<reference evidence="1 2" key="1">
    <citation type="journal article" date="2020" name="Cell">
        <title>Large-Scale Comparative Analyses of Tick Genomes Elucidate Their Genetic Diversity and Vector Capacities.</title>
        <authorList>
            <consortium name="Tick Genome and Microbiome Consortium (TIGMIC)"/>
            <person name="Jia N."/>
            <person name="Wang J."/>
            <person name="Shi W."/>
            <person name="Du L."/>
            <person name="Sun Y."/>
            <person name="Zhan W."/>
            <person name="Jiang J.F."/>
            <person name="Wang Q."/>
            <person name="Zhang B."/>
            <person name="Ji P."/>
            <person name="Bell-Sakyi L."/>
            <person name="Cui X.M."/>
            <person name="Yuan T.T."/>
            <person name="Jiang B.G."/>
            <person name="Yang W.F."/>
            <person name="Lam T.T."/>
            <person name="Chang Q.C."/>
            <person name="Ding S.J."/>
            <person name="Wang X.J."/>
            <person name="Zhu J.G."/>
            <person name="Ruan X.D."/>
            <person name="Zhao L."/>
            <person name="Wei J.T."/>
            <person name="Ye R.Z."/>
            <person name="Que T.C."/>
            <person name="Du C.H."/>
            <person name="Zhou Y.H."/>
            <person name="Cheng J.X."/>
            <person name="Dai P.F."/>
            <person name="Guo W.B."/>
            <person name="Han X.H."/>
            <person name="Huang E.J."/>
            <person name="Li L.F."/>
            <person name="Wei W."/>
            <person name="Gao Y.C."/>
            <person name="Liu J.Z."/>
            <person name="Shao H.Z."/>
            <person name="Wang X."/>
            <person name="Wang C.C."/>
            <person name="Yang T.C."/>
            <person name="Huo Q.B."/>
            <person name="Li W."/>
            <person name="Chen H.Y."/>
            <person name="Chen S.E."/>
            <person name="Zhou L.G."/>
            <person name="Ni X.B."/>
            <person name="Tian J.H."/>
            <person name="Sheng Y."/>
            <person name="Liu T."/>
            <person name="Pan Y.S."/>
            <person name="Xia L.Y."/>
            <person name="Li J."/>
            <person name="Zhao F."/>
            <person name="Cao W.C."/>
        </authorList>
    </citation>
    <scope>NUCLEOTIDE SEQUENCE [LARGE SCALE GENOMIC DNA]</scope>
    <source>
        <strain evidence="1">HaeL-2018</strain>
    </source>
</reference>
<accession>A0A9J6FC15</accession>
<dbReference type="VEuPathDB" id="VectorBase:HLOH_063926"/>
<sequence>MVRDAILSCCNERNEVTLSKVKFAAVKLCEKLELRQLSKIVGNSKSLSLSMFFAVKTHKPESPLRVIVTEQGTWKKAVGCFLQKYLNELSFEDPFQIKNSEQIISYLKSNDNRSFQAFSVDVKYLYYSLPHELIPCSVEERIDQFGAIAFQRVE</sequence>
<dbReference type="OrthoDB" id="6514472at2759"/>
<dbReference type="EMBL" id="JABSTR010000001">
    <property type="protein sequence ID" value="KAH9359865.1"/>
    <property type="molecule type" value="Genomic_DNA"/>
</dbReference>
<dbReference type="Proteomes" id="UP000821853">
    <property type="component" value="Chromosome 1"/>
</dbReference>
<gene>
    <name evidence="1" type="ORF">HPB48_003133</name>
</gene>
<evidence type="ECO:0000313" key="1">
    <source>
        <dbReference type="EMBL" id="KAH9359865.1"/>
    </source>
</evidence>
<protein>
    <recommendedName>
        <fullName evidence="3">Tick transposon</fullName>
    </recommendedName>
</protein>
<evidence type="ECO:0000313" key="2">
    <source>
        <dbReference type="Proteomes" id="UP000821853"/>
    </source>
</evidence>
<comment type="caution">
    <text evidence="1">The sequence shown here is derived from an EMBL/GenBank/DDBJ whole genome shotgun (WGS) entry which is preliminary data.</text>
</comment>
<proteinExistence type="predicted"/>
<name>A0A9J6FC15_HAELO</name>